<comment type="caution">
    <text evidence="1">The sequence shown here is derived from an EMBL/GenBank/DDBJ whole genome shotgun (WGS) entry which is preliminary data.</text>
</comment>
<dbReference type="EMBL" id="JBHSEF010000023">
    <property type="protein sequence ID" value="MFC4355420.1"/>
    <property type="molecule type" value="Genomic_DNA"/>
</dbReference>
<dbReference type="Proteomes" id="UP001595733">
    <property type="component" value="Unassembled WGS sequence"/>
</dbReference>
<organism evidence="1 2">
    <name type="scientific">Chryseomicrobium palamuruense</name>
    <dbReference type="NCBI Taxonomy" id="682973"/>
    <lineage>
        <taxon>Bacteria</taxon>
        <taxon>Bacillati</taxon>
        <taxon>Bacillota</taxon>
        <taxon>Bacilli</taxon>
        <taxon>Bacillales</taxon>
        <taxon>Caryophanaceae</taxon>
        <taxon>Chryseomicrobium</taxon>
    </lineage>
</organism>
<protein>
    <submittedName>
        <fullName evidence="1">DUF6509 family protein</fullName>
    </submittedName>
</protein>
<keyword evidence="2" id="KW-1185">Reference proteome</keyword>
<gene>
    <name evidence="1" type="ORF">ACFO0S_10200</name>
</gene>
<name>A0ABV8UYC0_9BACL</name>
<accession>A0ABV8UYC0</accession>
<dbReference type="RefSeq" id="WP_378141894.1">
    <property type="nucleotide sequence ID" value="NZ_JBHSEF010000023.1"/>
</dbReference>
<sequence>MQIESYEVERIKDPTGIIEGDRYEFLIGLVYDEEDELFEDSQSIDVRVIFADDANGQRIVQANFIDRPSGKVLEFELEEDELNELQEFCFSRFQEAD</sequence>
<dbReference type="Pfam" id="PF20119">
    <property type="entry name" value="DUF6509"/>
    <property type="match status" value="1"/>
</dbReference>
<reference evidence="2" key="1">
    <citation type="journal article" date="2019" name="Int. J. Syst. Evol. Microbiol.">
        <title>The Global Catalogue of Microorganisms (GCM) 10K type strain sequencing project: providing services to taxonomists for standard genome sequencing and annotation.</title>
        <authorList>
            <consortium name="The Broad Institute Genomics Platform"/>
            <consortium name="The Broad Institute Genome Sequencing Center for Infectious Disease"/>
            <person name="Wu L."/>
            <person name="Ma J."/>
        </authorList>
    </citation>
    <scope>NUCLEOTIDE SEQUENCE [LARGE SCALE GENOMIC DNA]</scope>
    <source>
        <strain evidence="2">CCUG 50353</strain>
    </source>
</reference>
<evidence type="ECO:0000313" key="1">
    <source>
        <dbReference type="EMBL" id="MFC4355420.1"/>
    </source>
</evidence>
<evidence type="ECO:0000313" key="2">
    <source>
        <dbReference type="Proteomes" id="UP001595733"/>
    </source>
</evidence>
<dbReference type="InterPro" id="IPR045424">
    <property type="entry name" value="DUF6509"/>
</dbReference>
<proteinExistence type="predicted"/>